<evidence type="ECO:0000256" key="3">
    <source>
        <dbReference type="ARBA" id="ARBA00022771"/>
    </source>
</evidence>
<dbReference type="Proteomes" id="UP001634394">
    <property type="component" value="Unassembled WGS sequence"/>
</dbReference>
<evidence type="ECO:0000256" key="4">
    <source>
        <dbReference type="ARBA" id="ARBA00022833"/>
    </source>
</evidence>
<feature type="domain" description="RING-type" evidence="7">
    <location>
        <begin position="271"/>
        <end position="306"/>
    </location>
</feature>
<organism evidence="8 9">
    <name type="scientific">Sinanodonta woodiana</name>
    <name type="common">Chinese pond mussel</name>
    <name type="synonym">Anodonta woodiana</name>
    <dbReference type="NCBI Taxonomy" id="1069815"/>
    <lineage>
        <taxon>Eukaryota</taxon>
        <taxon>Metazoa</taxon>
        <taxon>Spiralia</taxon>
        <taxon>Lophotrochozoa</taxon>
        <taxon>Mollusca</taxon>
        <taxon>Bivalvia</taxon>
        <taxon>Autobranchia</taxon>
        <taxon>Heteroconchia</taxon>
        <taxon>Palaeoheterodonta</taxon>
        <taxon>Unionida</taxon>
        <taxon>Unionoidea</taxon>
        <taxon>Unionidae</taxon>
        <taxon>Unioninae</taxon>
        <taxon>Sinanodonta</taxon>
    </lineage>
</organism>
<dbReference type="InterPro" id="IPR001370">
    <property type="entry name" value="BIR_rpt"/>
</dbReference>
<dbReference type="Gene3D" id="1.10.1170.10">
    <property type="entry name" value="Inhibitor Of Apoptosis Protein (2mihbC-IAP-1), Chain A"/>
    <property type="match status" value="1"/>
</dbReference>
<evidence type="ECO:0000256" key="5">
    <source>
        <dbReference type="PROSITE-ProRule" id="PRU00175"/>
    </source>
</evidence>
<dbReference type="PROSITE" id="PS50089">
    <property type="entry name" value="ZF_RING_2"/>
    <property type="match status" value="1"/>
</dbReference>
<proteinExistence type="inferred from homology"/>
<dbReference type="GO" id="GO:0008270">
    <property type="term" value="F:zinc ion binding"/>
    <property type="evidence" value="ECO:0007669"/>
    <property type="project" value="UniProtKB-KW"/>
</dbReference>
<dbReference type="SMART" id="SM00238">
    <property type="entry name" value="BIR"/>
    <property type="match status" value="1"/>
</dbReference>
<name>A0ABD3XE23_SINWO</name>
<accession>A0ABD3XE23</accession>
<evidence type="ECO:0000256" key="6">
    <source>
        <dbReference type="SAM" id="MobiDB-lite"/>
    </source>
</evidence>
<keyword evidence="9" id="KW-1185">Reference proteome</keyword>
<dbReference type="PANTHER" id="PTHR10044:SF139">
    <property type="entry name" value="DEATH-ASSOCIATED INHIBITOR OF APOPTOSIS 2"/>
    <property type="match status" value="1"/>
</dbReference>
<evidence type="ECO:0000256" key="1">
    <source>
        <dbReference type="ARBA" id="ARBA00006672"/>
    </source>
</evidence>
<dbReference type="AlphaFoldDB" id="A0ABD3XE23"/>
<feature type="compositionally biased region" description="Basic and acidic residues" evidence="6">
    <location>
        <begin position="212"/>
        <end position="224"/>
    </location>
</feature>
<feature type="region of interest" description="Disordered" evidence="6">
    <location>
        <begin position="121"/>
        <end position="147"/>
    </location>
</feature>
<sequence length="318" mass="36095">MATVCGTDLYDNQPDGQPNVNFTHNWSSTNQYKCDDTKREIAPHRHSPKYPEYDSVPVRLRTFHQWPLQRPGPLQLTQAGLYYTGKKDQTVCYYCGGGLSSWNPEDNPDKEHERWYPNCELVKRRKQQNDNSSKKSSSVSKQDQTLEDPMKSVAVASLLEFGYTPEHIKMAVDRLMIQKGKSVLRAVELMMILDNCDETDTDTDLSNAAKSKQFEEISEPKHCTDSSLSQSSTFPVPSSNQIKKEQVEDNAELDEKTLKEENQRLRDMSICKICMDNVSCIVFLPCGHMVCCASCSPAMRKCPICRVLVRTAVNAFMA</sequence>
<gene>
    <name evidence="8" type="ORF">ACJMK2_029401</name>
</gene>
<keyword evidence="2" id="KW-0479">Metal-binding</keyword>
<comment type="similarity">
    <text evidence="1">Belongs to the IAP family.</text>
</comment>
<feature type="region of interest" description="Disordered" evidence="6">
    <location>
        <begin position="210"/>
        <end position="253"/>
    </location>
</feature>
<reference evidence="8 9" key="1">
    <citation type="submission" date="2024-11" db="EMBL/GenBank/DDBJ databases">
        <title>Chromosome-level genome assembly of the freshwater bivalve Anodonta woodiana.</title>
        <authorList>
            <person name="Chen X."/>
        </authorList>
    </citation>
    <scope>NUCLEOTIDE SEQUENCE [LARGE SCALE GENOMIC DNA]</scope>
    <source>
        <strain evidence="8">MN2024</strain>
        <tissue evidence="8">Gills</tissue>
    </source>
</reference>
<protein>
    <recommendedName>
        <fullName evidence="7">RING-type domain-containing protein</fullName>
    </recommendedName>
</protein>
<dbReference type="InterPro" id="IPR001841">
    <property type="entry name" value="Znf_RING"/>
</dbReference>
<comment type="caution">
    <text evidence="8">The sequence shown here is derived from an EMBL/GenBank/DDBJ whole genome shotgun (WGS) entry which is preliminary data.</text>
</comment>
<dbReference type="Pfam" id="PF00653">
    <property type="entry name" value="BIR"/>
    <property type="match status" value="1"/>
</dbReference>
<evidence type="ECO:0000313" key="8">
    <source>
        <dbReference type="EMBL" id="KAL3883108.1"/>
    </source>
</evidence>
<feature type="compositionally biased region" description="Polar residues" evidence="6">
    <location>
        <begin position="225"/>
        <end position="241"/>
    </location>
</feature>
<dbReference type="FunFam" id="1.10.1170.10:FF:000002">
    <property type="entry name" value="Baculoviral IAP repeat containing 7"/>
    <property type="match status" value="1"/>
</dbReference>
<dbReference type="InterPro" id="IPR050784">
    <property type="entry name" value="IAP"/>
</dbReference>
<evidence type="ECO:0000256" key="2">
    <source>
        <dbReference type="ARBA" id="ARBA00022723"/>
    </source>
</evidence>
<dbReference type="EMBL" id="JBJQND010000003">
    <property type="protein sequence ID" value="KAL3883108.1"/>
    <property type="molecule type" value="Genomic_DNA"/>
</dbReference>
<feature type="compositionally biased region" description="Basic and acidic residues" evidence="6">
    <location>
        <begin position="242"/>
        <end position="253"/>
    </location>
</feature>
<dbReference type="SUPFAM" id="SSF57924">
    <property type="entry name" value="Inhibitor of apoptosis (IAP) repeat"/>
    <property type="match status" value="1"/>
</dbReference>
<evidence type="ECO:0000259" key="7">
    <source>
        <dbReference type="PROSITE" id="PS50089"/>
    </source>
</evidence>
<keyword evidence="4" id="KW-0862">Zinc</keyword>
<feature type="compositionally biased region" description="Low complexity" evidence="6">
    <location>
        <begin position="129"/>
        <end position="143"/>
    </location>
</feature>
<dbReference type="PROSITE" id="PS01282">
    <property type="entry name" value="BIR_REPEAT_1"/>
    <property type="match status" value="1"/>
</dbReference>
<dbReference type="PANTHER" id="PTHR10044">
    <property type="entry name" value="INHIBITOR OF APOPTOSIS"/>
    <property type="match status" value="1"/>
</dbReference>
<keyword evidence="3 5" id="KW-0863">Zinc-finger</keyword>
<dbReference type="InterPro" id="IPR013083">
    <property type="entry name" value="Znf_RING/FYVE/PHD"/>
</dbReference>
<dbReference type="Gene3D" id="3.30.40.10">
    <property type="entry name" value="Zinc/RING finger domain, C3HC4 (zinc finger)"/>
    <property type="match status" value="1"/>
</dbReference>
<dbReference type="CDD" id="cd00022">
    <property type="entry name" value="BIR"/>
    <property type="match status" value="1"/>
</dbReference>
<dbReference type="Pfam" id="PF13920">
    <property type="entry name" value="zf-C3HC4_3"/>
    <property type="match status" value="1"/>
</dbReference>
<evidence type="ECO:0000313" key="9">
    <source>
        <dbReference type="Proteomes" id="UP001634394"/>
    </source>
</evidence>
<dbReference type="PROSITE" id="PS50143">
    <property type="entry name" value="BIR_REPEAT_2"/>
    <property type="match status" value="1"/>
</dbReference>